<dbReference type="HOGENOM" id="CLU_079636_4_1_5"/>
<keyword evidence="1" id="KW-0732">Signal</keyword>
<evidence type="ECO:0000256" key="1">
    <source>
        <dbReference type="SAM" id="SignalP"/>
    </source>
</evidence>
<dbReference type="STRING" id="402881.Plav_2716"/>
<dbReference type="eggNOG" id="COG3652">
    <property type="taxonomic scope" value="Bacteria"/>
</dbReference>
<dbReference type="InterPro" id="IPR012347">
    <property type="entry name" value="Ferritin-like"/>
</dbReference>
<dbReference type="PANTHER" id="PTHR38593">
    <property type="entry name" value="BLR2558 PROTEIN"/>
    <property type="match status" value="1"/>
</dbReference>
<organism evidence="3 4">
    <name type="scientific">Parvibaculum lavamentivorans (strain DS-1 / DSM 13023 / NCIMB 13966)</name>
    <dbReference type="NCBI Taxonomy" id="402881"/>
    <lineage>
        <taxon>Bacteria</taxon>
        <taxon>Pseudomonadati</taxon>
        <taxon>Pseudomonadota</taxon>
        <taxon>Alphaproteobacteria</taxon>
        <taxon>Hyphomicrobiales</taxon>
        <taxon>Parvibaculaceae</taxon>
        <taxon>Parvibaculum</taxon>
    </lineage>
</organism>
<gene>
    <name evidence="3" type="ordered locus">Plav_2716</name>
</gene>
<proteinExistence type="predicted"/>
<dbReference type="PANTHER" id="PTHR38593:SF1">
    <property type="entry name" value="BLR2558 PROTEIN"/>
    <property type="match status" value="1"/>
</dbReference>
<reference evidence="3 4" key="1">
    <citation type="journal article" date="2011" name="Stand. Genomic Sci.">
        <title>Complete genome sequence of Parvibaculum lavamentivorans type strain (DS-1(T)).</title>
        <authorList>
            <person name="Schleheck D."/>
            <person name="Weiss M."/>
            <person name="Pitluck S."/>
            <person name="Bruce D."/>
            <person name="Land M.L."/>
            <person name="Han S."/>
            <person name="Saunders E."/>
            <person name="Tapia R."/>
            <person name="Detter C."/>
            <person name="Brettin T."/>
            <person name="Han J."/>
            <person name="Woyke T."/>
            <person name="Goodwin L."/>
            <person name="Pennacchio L."/>
            <person name="Nolan M."/>
            <person name="Cook A.M."/>
            <person name="Kjelleberg S."/>
            <person name="Thomas T."/>
        </authorList>
    </citation>
    <scope>NUCLEOTIDE SEQUENCE [LARGE SCALE GENOMIC DNA]</scope>
    <source>
        <strain evidence="4">DS-1 / DSM 13023 / NCIMB 13966</strain>
    </source>
</reference>
<protein>
    <recommendedName>
        <fullName evidence="2">DUF4142 domain-containing protein</fullName>
    </recommendedName>
</protein>
<dbReference type="Proteomes" id="UP000006377">
    <property type="component" value="Chromosome"/>
</dbReference>
<name>A7HWP1_PARL1</name>
<evidence type="ECO:0000313" key="3">
    <source>
        <dbReference type="EMBL" id="ABS64324.1"/>
    </source>
</evidence>
<keyword evidence="4" id="KW-1185">Reference proteome</keyword>
<dbReference type="InterPro" id="IPR025419">
    <property type="entry name" value="DUF4142"/>
</dbReference>
<evidence type="ECO:0000259" key="2">
    <source>
        <dbReference type="Pfam" id="PF13628"/>
    </source>
</evidence>
<dbReference type="KEGG" id="pla:Plav_2716"/>
<dbReference type="RefSeq" id="WP_012111639.1">
    <property type="nucleotide sequence ID" value="NC_009719.1"/>
</dbReference>
<feature type="signal peptide" evidence="1">
    <location>
        <begin position="1"/>
        <end position="21"/>
    </location>
</feature>
<evidence type="ECO:0000313" key="4">
    <source>
        <dbReference type="Proteomes" id="UP000006377"/>
    </source>
</evidence>
<dbReference type="EMBL" id="CP000774">
    <property type="protein sequence ID" value="ABS64324.1"/>
    <property type="molecule type" value="Genomic_DNA"/>
</dbReference>
<dbReference type="AlphaFoldDB" id="A7HWP1"/>
<accession>A7HWP1</accession>
<dbReference type="Gene3D" id="1.20.1260.10">
    <property type="match status" value="1"/>
</dbReference>
<feature type="domain" description="DUF4142" evidence="2">
    <location>
        <begin position="41"/>
        <end position="178"/>
    </location>
</feature>
<dbReference type="Pfam" id="PF13628">
    <property type="entry name" value="DUF4142"/>
    <property type="match status" value="1"/>
</dbReference>
<sequence>MRIRTHVAVTAALLAFAPLSAVPLAAQNAAPGMAEEMKEITTEQYVNKAALGDLFEIQSSEIALSRSGNDDIKAFAEMMVEDHTASSDKLSAAVSEGGSRAQIPTTLDPAHEEKISQLRNADEGEFDALYLEMQEEAHEKALQLHRAYAANGDDEALRNIADEMVPVIEGHHEKVKSLRESEDAS</sequence>
<feature type="chain" id="PRO_5002707502" description="DUF4142 domain-containing protein" evidence="1">
    <location>
        <begin position="22"/>
        <end position="185"/>
    </location>
</feature>